<evidence type="ECO:0000256" key="2">
    <source>
        <dbReference type="ARBA" id="ARBA00004651"/>
    </source>
</evidence>
<evidence type="ECO:0000256" key="3">
    <source>
        <dbReference type="ARBA" id="ARBA00022475"/>
    </source>
</evidence>
<reference evidence="17 18" key="1">
    <citation type="submission" date="2018-03" db="EMBL/GenBank/DDBJ databases">
        <authorList>
            <person name="Guldener U."/>
        </authorList>
    </citation>
    <scope>NUCLEOTIDE SEQUENCE [LARGE SCALE GENOMIC DNA]</scope>
    <source>
        <strain evidence="17 18">NBRC100155</strain>
    </source>
</reference>
<dbReference type="Pfam" id="PF01764">
    <property type="entry name" value="Lipase_3"/>
    <property type="match status" value="1"/>
</dbReference>
<keyword evidence="9" id="KW-0442">Lipid degradation</keyword>
<dbReference type="PANTHER" id="PTHR45792">
    <property type="entry name" value="DIACYLGLYCEROL LIPASE HOMOLOG-RELATED"/>
    <property type="match status" value="1"/>
</dbReference>
<dbReference type="GO" id="GO:0016298">
    <property type="term" value="F:lipase activity"/>
    <property type="evidence" value="ECO:0007669"/>
    <property type="project" value="TreeGrafter"/>
</dbReference>
<keyword evidence="6" id="KW-0479">Metal-binding</keyword>
<dbReference type="Proteomes" id="UP000324022">
    <property type="component" value="Unassembled WGS sequence"/>
</dbReference>
<feature type="region of interest" description="Disordered" evidence="15">
    <location>
        <begin position="605"/>
        <end position="652"/>
    </location>
</feature>
<dbReference type="InterPro" id="IPR002921">
    <property type="entry name" value="Fungal_lipase-type"/>
</dbReference>
<feature type="compositionally biased region" description="Polar residues" evidence="15">
    <location>
        <begin position="53"/>
        <end position="66"/>
    </location>
</feature>
<dbReference type="OrthoDB" id="438440at2759"/>
<feature type="region of interest" description="Disordered" evidence="15">
    <location>
        <begin position="46"/>
        <end position="66"/>
    </location>
</feature>
<dbReference type="SUPFAM" id="SSF53474">
    <property type="entry name" value="alpha/beta-Hydrolases"/>
    <property type="match status" value="1"/>
</dbReference>
<protein>
    <recommendedName>
        <fullName evidence="14">sn-1-specific diacylglycerol lipase</fullName>
        <ecNumber evidence="14">3.1.1.116</ecNumber>
    </recommendedName>
</protein>
<keyword evidence="5" id="KW-0812">Transmembrane</keyword>
<dbReference type="GO" id="GO:0019369">
    <property type="term" value="P:arachidonate metabolic process"/>
    <property type="evidence" value="ECO:0007669"/>
    <property type="project" value="TreeGrafter"/>
</dbReference>
<evidence type="ECO:0000256" key="12">
    <source>
        <dbReference type="ARBA" id="ARBA00023136"/>
    </source>
</evidence>
<dbReference type="EMBL" id="OOIN01000002">
    <property type="protein sequence ID" value="SPO20927.1"/>
    <property type="molecule type" value="Genomic_DNA"/>
</dbReference>
<feature type="compositionally biased region" description="Polar residues" evidence="15">
    <location>
        <begin position="748"/>
        <end position="767"/>
    </location>
</feature>
<evidence type="ECO:0000256" key="8">
    <source>
        <dbReference type="ARBA" id="ARBA00022837"/>
    </source>
</evidence>
<accession>A0A5C3DU21</accession>
<dbReference type="GO" id="GO:0046872">
    <property type="term" value="F:metal ion binding"/>
    <property type="evidence" value="ECO:0007669"/>
    <property type="project" value="UniProtKB-KW"/>
</dbReference>
<sequence length="1473" mass="160190">MVAVLPHDPLDPSCVDLERMPSSLSMDVDFRNQASQPLQWVDDAKESDDDMLTTDTSGPGTPSIAHTRSPTPLVVAYCGTEPKQVAITSGVRAWTKHQAYGASDALIKYATASPLLPQQVAEMVSNLSVIARVSLKAAAFFIEVILEAVKNSTGMTLGITRRALISAVGTARAVHSLASGEAWDAKATGRSIQAASPSFLSILDKYTAVGIYLIHHTFTLTELFAMGTFQLVGTTLTAGLAAADESVRTIDGIFGSNETSRALASFITLVRGEVNNDPRFANDGTVSILNKLTKAVTAFAVLQNSTYKRSAKSMKMRVIYDCTILGEVESKSWRSLMVGSGNFVRARPAALVVSAAEELETLSIRSPPRRTASLLTSDHSMHPSASGMALPSSRSRGFLGDGLCLTDINPATPYQNAWKSGWAPSMSAESDLENDAADNASIIADLNFLVGTEDGDTSFDSSLTDDQLPPHLRRQLQAYTDDQLRDGVVLREESPDMTPKQHFRRVRKTNRANGNRETIYEITTEIIETVETVTTVEETRPVSKAAISALSPLHGTGPLPDPNSGMLLRDVTSSKSGTETCSIFDGGRETKLEEDEEWCEIRTTNSRPADVHPAAPSADGADDDDMGLDPAAGTVALPEAPNGHRLLGKSKGESASKMPVVLKTMTKKLIQKRKTIRRIEVDETHGDVFSTEGSLRIDSASNRSSRSRRSRSPEPSHTSAIAPVSPVLSSVSASRARTVKEKDYASMHPQSISSLGPTQGPTQSKTNDIGRGLNKVLRRAKHPFKNGHQSATSTKSSIDSRQQDVPAPPSIAVDSPSKAAGSHRMSQSAQGTPFSSPGKSKRISETASGSGPKLPKRSGAGSSFEKTSPRAVMKELPSIPQRGASQQTLFPIESVRASMIPSTPQGSLRESRRRSRAPSITSVRSFASRSHLSSLSTAPNVDKGKHGWDPTAFPQAHLVENLRRFMRYSSAAYGQNFMRILGIGSLDYFFPDTSKHHANVWAFAHHVGIPVDCILLNSFSEAQPLFTEQMSPLVNYVAVDDATKAVVLTCRGTMGLSDILTDLTCDFETIAVEGGRSDKHYQVHSGMLASTRRLCNENSTVMQTLRLALEENPDYGLVITGHSLGGGVASLAAVELSCPADLFRQQALRRRADTGQYIQHPRIYTPFVTSLDSGLPPGRPIHAYAYGVPAVASPDLSAHCKGLVTSIIHGHDFVPTLSLGMVRDFKNIAHALSEESDSDVAREIITRVLGTYRKRSALRSTLSYTRSVPDHLSTLEPPRPQELPLSEREMQLTHEELIKGKTRNLATDPTYIDPNLREDELDPFSYSSGGGYIRTTTSHTNQSQQQQDDPTGDPELADWLWSLIKTIRADMDSAKLYPPGDVYCIESFPVFVTPRMQADSEIVFERNPNENTKNEKGGETRAEAHRVILRYCEDVEKRFSEPIFAKSMLRDHIPTNYELCMSLIYESVIDTGN</sequence>
<feature type="region of interest" description="Disordered" evidence="15">
    <location>
        <begin position="370"/>
        <end position="391"/>
    </location>
</feature>
<keyword evidence="11" id="KW-0443">Lipid metabolism</keyword>
<feature type="region of interest" description="Disordered" evidence="15">
    <location>
        <begin position="1306"/>
        <end position="1354"/>
    </location>
</feature>
<dbReference type="EC" id="3.1.1.116" evidence="14"/>
<dbReference type="CDD" id="cd00519">
    <property type="entry name" value="Lipase_3"/>
    <property type="match status" value="1"/>
</dbReference>
<evidence type="ECO:0000256" key="5">
    <source>
        <dbReference type="ARBA" id="ARBA00022692"/>
    </source>
</evidence>
<dbReference type="InterPro" id="IPR029058">
    <property type="entry name" value="AB_hydrolase_fold"/>
</dbReference>
<gene>
    <name evidence="17" type="ORF">UTRI_00404</name>
</gene>
<feature type="compositionally biased region" description="Low complexity" evidence="15">
    <location>
        <begin position="719"/>
        <end position="736"/>
    </location>
</feature>
<evidence type="ECO:0000256" key="1">
    <source>
        <dbReference type="ARBA" id="ARBA00001913"/>
    </source>
</evidence>
<evidence type="ECO:0000256" key="11">
    <source>
        <dbReference type="ARBA" id="ARBA00023098"/>
    </source>
</evidence>
<evidence type="ECO:0000313" key="18">
    <source>
        <dbReference type="Proteomes" id="UP000324022"/>
    </source>
</evidence>
<evidence type="ECO:0000256" key="6">
    <source>
        <dbReference type="ARBA" id="ARBA00022723"/>
    </source>
</evidence>
<dbReference type="GO" id="GO:0005886">
    <property type="term" value="C:plasma membrane"/>
    <property type="evidence" value="ECO:0007669"/>
    <property type="project" value="UniProtKB-SubCell"/>
</dbReference>
<feature type="compositionally biased region" description="Polar residues" evidence="15">
    <location>
        <begin position="824"/>
        <end position="838"/>
    </location>
</feature>
<keyword evidence="8" id="KW-0106">Calcium</keyword>
<proteinExistence type="predicted"/>
<keyword evidence="18" id="KW-1185">Reference proteome</keyword>
<feature type="region of interest" description="Disordered" evidence="15">
    <location>
        <begin position="894"/>
        <end position="925"/>
    </location>
</feature>
<keyword evidence="7" id="KW-0378">Hydrolase</keyword>
<feature type="domain" description="Fungal lipase-type" evidence="16">
    <location>
        <begin position="1047"/>
        <end position="1136"/>
    </location>
</feature>
<keyword evidence="12" id="KW-0472">Membrane</keyword>
<evidence type="ECO:0000256" key="10">
    <source>
        <dbReference type="ARBA" id="ARBA00022989"/>
    </source>
</evidence>
<keyword evidence="3" id="KW-1003">Cell membrane</keyword>
<evidence type="ECO:0000256" key="13">
    <source>
        <dbReference type="ARBA" id="ARBA00024531"/>
    </source>
</evidence>
<dbReference type="Gene3D" id="3.40.50.1820">
    <property type="entry name" value="alpha/beta hydrolase"/>
    <property type="match status" value="1"/>
</dbReference>
<organism evidence="17 18">
    <name type="scientific">Ustilago trichophora</name>
    <dbReference type="NCBI Taxonomy" id="86804"/>
    <lineage>
        <taxon>Eukaryota</taxon>
        <taxon>Fungi</taxon>
        <taxon>Dikarya</taxon>
        <taxon>Basidiomycota</taxon>
        <taxon>Ustilaginomycotina</taxon>
        <taxon>Ustilaginomycetes</taxon>
        <taxon>Ustilaginales</taxon>
        <taxon>Ustilaginaceae</taxon>
        <taxon>Ustilago</taxon>
    </lineage>
</organism>
<comment type="cofactor">
    <cofactor evidence="1">
        <name>Ca(2+)</name>
        <dbReference type="ChEBI" id="CHEBI:29108"/>
    </cofactor>
</comment>
<name>A0A5C3DU21_9BASI</name>
<feature type="region of interest" description="Disordered" evidence="15">
    <location>
        <begin position="692"/>
        <end position="769"/>
    </location>
</feature>
<comment type="subcellular location">
    <subcellularLocation>
        <location evidence="2">Cell membrane</location>
        <topology evidence="2">Multi-pass membrane protein</topology>
    </subcellularLocation>
</comment>
<evidence type="ECO:0000256" key="9">
    <source>
        <dbReference type="ARBA" id="ARBA00022963"/>
    </source>
</evidence>
<evidence type="ECO:0000256" key="14">
    <source>
        <dbReference type="ARBA" id="ARBA00026104"/>
    </source>
</evidence>
<evidence type="ECO:0000259" key="16">
    <source>
        <dbReference type="Pfam" id="PF01764"/>
    </source>
</evidence>
<feature type="region of interest" description="Disordered" evidence="15">
    <location>
        <begin position="781"/>
        <end position="869"/>
    </location>
</feature>
<feature type="compositionally biased region" description="Polar residues" evidence="15">
    <location>
        <begin position="787"/>
        <end position="800"/>
    </location>
</feature>
<keyword evidence="10" id="KW-1133">Transmembrane helix</keyword>
<evidence type="ECO:0000256" key="7">
    <source>
        <dbReference type="ARBA" id="ARBA00022801"/>
    </source>
</evidence>
<comment type="catalytic activity">
    <reaction evidence="13">
        <text>a 1,2-diacyl-sn-glycerol + H2O = a 2-acylglycerol + a fatty acid + H(+)</text>
        <dbReference type="Rhea" id="RHEA:33275"/>
        <dbReference type="ChEBI" id="CHEBI:15377"/>
        <dbReference type="ChEBI" id="CHEBI:15378"/>
        <dbReference type="ChEBI" id="CHEBI:17389"/>
        <dbReference type="ChEBI" id="CHEBI:17815"/>
        <dbReference type="ChEBI" id="CHEBI:28868"/>
        <dbReference type="EC" id="3.1.1.116"/>
    </reaction>
    <physiologicalReaction direction="left-to-right" evidence="13">
        <dbReference type="Rhea" id="RHEA:33276"/>
    </physiologicalReaction>
</comment>
<feature type="compositionally biased region" description="Low complexity" evidence="15">
    <location>
        <begin position="1335"/>
        <end position="1349"/>
    </location>
</feature>
<evidence type="ECO:0000256" key="15">
    <source>
        <dbReference type="SAM" id="MobiDB-lite"/>
    </source>
</evidence>
<dbReference type="PANTHER" id="PTHR45792:SF7">
    <property type="entry name" value="PUTATIVE (AFU_ORTHOLOGUE AFUA_6G02710)-RELATED"/>
    <property type="match status" value="1"/>
</dbReference>
<evidence type="ECO:0000256" key="4">
    <source>
        <dbReference type="ARBA" id="ARBA00022553"/>
    </source>
</evidence>
<evidence type="ECO:0000313" key="17">
    <source>
        <dbReference type="EMBL" id="SPO20927.1"/>
    </source>
</evidence>
<dbReference type="GO" id="GO:0046340">
    <property type="term" value="P:diacylglycerol catabolic process"/>
    <property type="evidence" value="ECO:0007669"/>
    <property type="project" value="TreeGrafter"/>
</dbReference>
<dbReference type="InterPro" id="IPR052214">
    <property type="entry name" value="DAG_Lipase-Related"/>
</dbReference>
<keyword evidence="4" id="KW-0597">Phosphoprotein</keyword>